<dbReference type="PROSITE" id="PS00108">
    <property type="entry name" value="PROTEIN_KINASE_ST"/>
    <property type="match status" value="1"/>
</dbReference>
<sequence length="1204" mass="134175">MGEVYAARPSDGGPCVALKTLARASASHLYRFKREFRALCDVHHPNLIELLELYIVDGERPFFTMELIAGEPFVHWVRRGTPTGEHPPLERLLEAFRQLAAGLGVLHARNCIHRDLKPSNILVTRQGRVVLLDFGLVSELEDPDQGMTHSGNILGTPAYMAPEQARGGRADAAADLYAVGVILFECLTGHRPHVGNFLELLARKHEPLLPCPELDRVPEPLRDLCVELLAREPDERPDVEELSVRLDGLASEERRRVHVPGSPAELVGRARELAQLRALFNTTQGRARPVVVHVRGPSGQGKSELLRHFRGWLRGRGSLVLQGRCREHEAIPYKGVDEVIDGLSVYLHKLLPQEREALRPRGASTLAQAFPVLEDMWPSAQHPELSARELRAESRAELSALLAKLTHETDLVIQIDDFQWTDIDSIELLEAVLRSPPAGLTLILALRSDAGQPTIRERLEGSELLGRTDLDIELRPLSTSSAQRLTRLLAQQQHGRELDALTTERIALRSAGNPFFIIQLVQALSNVSAADSDLDAFIRTRLDLLPEGQRALLELIALAGGPLAGALALELCPEASTGAASQLQDSALIVRNEGRQGVWLETAHDRVREVTIAALSPERRAVLHHALGEGLLARHERTRDDGLLFRALDQFHASAAAPSCLEERLRLARYSCLAGERAMAQSSHALAETYFARAQALAAPFMDDARCGGEHYALCLAITFGWARVTDDPCVEDRLYDDLLAWTLTPADYENVAVERLFRLFFNSRNEQVVALGGAELQRLGLRLPEHVSSLAALWRFVRGARALSRLRDRPLVELQIVAEPRQRTLMSMLPPIYLSLANLRQGKRARWLIGRHARMIARRGRHEGFSFGIGLTSIGLAIVGRASASQELWAQMCEFAEGEDTLSMRDRAAINIFSLFFEPRDRSFKDCLRQVQPRFDRCCDLGLHGTAAQFVSIGSMLHFEAGTPLDEVPPRIRELETRARLEPHPDNERAVRGTHWLIDRLRTGSSDAPAPELDAFASAFFHDTIATRLVWLHVLYRDYAAAWPVAQAMSRDYERSLYGYWATTVFATAASVLLAERARSSSRQTRRRDLRALHRHRAVLERWTRFYRAESYAPMLTLVDAELASLGGRPGDALDLYMRASEGASEQQLQWLAGLASQRLATQAQRAGHKLFVDTALEQCLAHYRAWGAQDLAAAQLRAPLSC</sequence>
<dbReference type="InterPro" id="IPR027417">
    <property type="entry name" value="P-loop_NTPase"/>
</dbReference>
<comment type="caution">
    <text evidence="6">The sequence shown here is derived from an EMBL/GenBank/DDBJ whole genome shotgun (WGS) entry which is preliminary data.</text>
</comment>
<dbReference type="AlphaFoldDB" id="A6G9N5"/>
<evidence type="ECO:0000313" key="6">
    <source>
        <dbReference type="EMBL" id="EDM77429.1"/>
    </source>
</evidence>
<keyword evidence="3" id="KW-0418">Kinase</keyword>
<dbReference type="Proteomes" id="UP000005801">
    <property type="component" value="Unassembled WGS sequence"/>
</dbReference>
<dbReference type="InterPro" id="IPR011009">
    <property type="entry name" value="Kinase-like_dom_sf"/>
</dbReference>
<proteinExistence type="predicted"/>
<dbReference type="Gene3D" id="3.40.50.300">
    <property type="entry name" value="P-loop containing nucleotide triphosphate hydrolases"/>
    <property type="match status" value="1"/>
</dbReference>
<keyword evidence="2" id="KW-0547">Nucleotide-binding</keyword>
<evidence type="ECO:0000313" key="7">
    <source>
        <dbReference type="Proteomes" id="UP000005801"/>
    </source>
</evidence>
<dbReference type="PANTHER" id="PTHR43289">
    <property type="entry name" value="MITOGEN-ACTIVATED PROTEIN KINASE KINASE KINASE 20-RELATED"/>
    <property type="match status" value="1"/>
</dbReference>
<feature type="domain" description="Protein kinase" evidence="5">
    <location>
        <begin position="1"/>
        <end position="246"/>
    </location>
</feature>
<name>A6G9N5_9BACT</name>
<dbReference type="Gene3D" id="1.10.510.10">
    <property type="entry name" value="Transferase(Phosphotransferase) domain 1"/>
    <property type="match status" value="1"/>
</dbReference>
<dbReference type="InterPro" id="IPR000719">
    <property type="entry name" value="Prot_kinase_dom"/>
</dbReference>
<reference evidence="6 7" key="1">
    <citation type="submission" date="2007-06" db="EMBL/GenBank/DDBJ databases">
        <authorList>
            <person name="Shimkets L."/>
            <person name="Ferriera S."/>
            <person name="Johnson J."/>
            <person name="Kravitz S."/>
            <person name="Beeson K."/>
            <person name="Sutton G."/>
            <person name="Rogers Y.-H."/>
            <person name="Friedman R."/>
            <person name="Frazier M."/>
            <person name="Venter J.C."/>
        </authorList>
    </citation>
    <scope>NUCLEOTIDE SEQUENCE [LARGE SCALE GENOMIC DNA]</scope>
    <source>
        <strain evidence="6 7">SIR-1</strain>
    </source>
</reference>
<evidence type="ECO:0000256" key="1">
    <source>
        <dbReference type="ARBA" id="ARBA00022679"/>
    </source>
</evidence>
<dbReference type="SUPFAM" id="SSF56112">
    <property type="entry name" value="Protein kinase-like (PK-like)"/>
    <property type="match status" value="1"/>
</dbReference>
<organism evidence="6 7">
    <name type="scientific">Plesiocystis pacifica SIR-1</name>
    <dbReference type="NCBI Taxonomy" id="391625"/>
    <lineage>
        <taxon>Bacteria</taxon>
        <taxon>Pseudomonadati</taxon>
        <taxon>Myxococcota</taxon>
        <taxon>Polyangia</taxon>
        <taxon>Nannocystales</taxon>
        <taxon>Nannocystaceae</taxon>
        <taxon>Plesiocystis</taxon>
    </lineage>
</organism>
<dbReference type="Pfam" id="PF13191">
    <property type="entry name" value="AAA_16"/>
    <property type="match status" value="1"/>
</dbReference>
<evidence type="ECO:0000259" key="5">
    <source>
        <dbReference type="PROSITE" id="PS50011"/>
    </source>
</evidence>
<protein>
    <submittedName>
        <fullName evidence="6">Predicted ATPase</fullName>
    </submittedName>
</protein>
<gene>
    <name evidence="6" type="ORF">PPSIR1_37979</name>
</gene>
<dbReference type="SMART" id="SM00220">
    <property type="entry name" value="S_TKc"/>
    <property type="match status" value="1"/>
</dbReference>
<dbReference type="InterPro" id="IPR008271">
    <property type="entry name" value="Ser/Thr_kinase_AS"/>
</dbReference>
<dbReference type="SUPFAM" id="SSF52540">
    <property type="entry name" value="P-loop containing nucleoside triphosphate hydrolases"/>
    <property type="match status" value="1"/>
</dbReference>
<accession>A6G9N5</accession>
<dbReference type="EMBL" id="ABCS01000046">
    <property type="protein sequence ID" value="EDM77429.1"/>
    <property type="molecule type" value="Genomic_DNA"/>
</dbReference>
<dbReference type="eggNOG" id="COG0515">
    <property type="taxonomic scope" value="Bacteria"/>
</dbReference>
<dbReference type="CDD" id="cd14014">
    <property type="entry name" value="STKc_PknB_like"/>
    <property type="match status" value="1"/>
</dbReference>
<dbReference type="PANTHER" id="PTHR43289:SF34">
    <property type="entry name" value="SERINE_THREONINE-PROTEIN KINASE YBDM-RELATED"/>
    <property type="match status" value="1"/>
</dbReference>
<keyword evidence="1" id="KW-0808">Transferase</keyword>
<dbReference type="GO" id="GO:0005524">
    <property type="term" value="F:ATP binding"/>
    <property type="evidence" value="ECO:0007669"/>
    <property type="project" value="UniProtKB-KW"/>
</dbReference>
<dbReference type="PROSITE" id="PS50011">
    <property type="entry name" value="PROTEIN_KINASE_DOM"/>
    <property type="match status" value="1"/>
</dbReference>
<dbReference type="InterPro" id="IPR041664">
    <property type="entry name" value="AAA_16"/>
</dbReference>
<dbReference type="STRING" id="391625.PPSIR1_37979"/>
<keyword evidence="7" id="KW-1185">Reference proteome</keyword>
<evidence type="ECO:0000256" key="2">
    <source>
        <dbReference type="ARBA" id="ARBA00022741"/>
    </source>
</evidence>
<evidence type="ECO:0000256" key="4">
    <source>
        <dbReference type="ARBA" id="ARBA00022840"/>
    </source>
</evidence>
<evidence type="ECO:0000256" key="3">
    <source>
        <dbReference type="ARBA" id="ARBA00022777"/>
    </source>
</evidence>
<dbReference type="GO" id="GO:0004674">
    <property type="term" value="F:protein serine/threonine kinase activity"/>
    <property type="evidence" value="ECO:0007669"/>
    <property type="project" value="TreeGrafter"/>
</dbReference>
<dbReference type="Pfam" id="PF00069">
    <property type="entry name" value="Pkinase"/>
    <property type="match status" value="1"/>
</dbReference>
<keyword evidence="4" id="KW-0067">ATP-binding</keyword>